<accession>A0ABQ6H7B3</accession>
<dbReference type="NCBIfam" id="NF038125">
    <property type="entry name" value="PEP_CTERM_THxN"/>
    <property type="match status" value="1"/>
</dbReference>
<dbReference type="EMBL" id="BSSV01000001">
    <property type="protein sequence ID" value="GLX83864.1"/>
    <property type="molecule type" value="Genomic_DNA"/>
</dbReference>
<organism evidence="4 5">
    <name type="scientific">Thalassotalea loyana</name>
    <dbReference type="NCBI Taxonomy" id="280483"/>
    <lineage>
        <taxon>Bacteria</taxon>
        <taxon>Pseudomonadati</taxon>
        <taxon>Pseudomonadota</taxon>
        <taxon>Gammaproteobacteria</taxon>
        <taxon>Alteromonadales</taxon>
        <taxon>Colwelliaceae</taxon>
        <taxon>Thalassotalea</taxon>
    </lineage>
</organism>
<sequence>MKMKLKLCAAILAASVTGAANAGLVTEWTYVNQAGFSAWSPEATAGEDSLGNAQAMNSAGGSGTDLEDDAGNIIDTDLNGMINGDDDALNTSLAWGTPANLSSDPRSSMHIDSPVEGTIVTGDTDYVDGTDITHENWIIVGDSLTSATVLDALALQPTAYNTYGSDEDDLLDNAPYFAPQLQFGINFLETPNGDPENDGCPDGNAHGVGDNINGCGDIFEITGLEAIPFLPVVGDDFIEFTVPFVLTDKNTGLPLAGWGDVVYLVTTRLSGLSTLSDNYTCANGAPTCYGFVTVEEQQNVLSAQFKIQAVPEPSTLAIFGLGMIGFGLARRKKS</sequence>
<keyword evidence="2" id="KW-0732">Signal</keyword>
<dbReference type="RefSeq" id="WP_284295401.1">
    <property type="nucleotide sequence ID" value="NZ_BSSV01000001.1"/>
</dbReference>
<gene>
    <name evidence="4" type="ORF">tloyanaT_01160</name>
</gene>
<dbReference type="Proteomes" id="UP001157134">
    <property type="component" value="Unassembled WGS sequence"/>
</dbReference>
<evidence type="ECO:0000259" key="3">
    <source>
        <dbReference type="Pfam" id="PF07589"/>
    </source>
</evidence>
<feature type="domain" description="Ice-binding protein C-terminal" evidence="3">
    <location>
        <begin position="309"/>
        <end position="331"/>
    </location>
</feature>
<feature type="chain" id="PRO_5045984719" description="Ice-binding protein C-terminal domain-containing protein" evidence="2">
    <location>
        <begin position="23"/>
        <end position="334"/>
    </location>
</feature>
<reference evidence="4 5" key="1">
    <citation type="submission" date="2023-03" db="EMBL/GenBank/DDBJ databases">
        <title>Thalassotalea loyana LMG 22536T draft genome sequence.</title>
        <authorList>
            <person name="Sawabe T."/>
        </authorList>
    </citation>
    <scope>NUCLEOTIDE SEQUENCE [LARGE SCALE GENOMIC DNA]</scope>
    <source>
        <strain evidence="4 5">LMG 22536</strain>
    </source>
</reference>
<evidence type="ECO:0000313" key="4">
    <source>
        <dbReference type="EMBL" id="GLX83864.1"/>
    </source>
</evidence>
<dbReference type="NCBIfam" id="TIGR02595">
    <property type="entry name" value="PEP_CTERM"/>
    <property type="match status" value="1"/>
</dbReference>
<keyword evidence="5" id="KW-1185">Reference proteome</keyword>
<protein>
    <recommendedName>
        <fullName evidence="3">Ice-binding protein C-terminal domain-containing protein</fullName>
    </recommendedName>
</protein>
<evidence type="ECO:0000256" key="2">
    <source>
        <dbReference type="SAM" id="SignalP"/>
    </source>
</evidence>
<dbReference type="InterPro" id="IPR013424">
    <property type="entry name" value="Ice-binding_C"/>
</dbReference>
<name>A0ABQ6H7B3_9GAMM</name>
<feature type="signal peptide" evidence="2">
    <location>
        <begin position="1"/>
        <end position="22"/>
    </location>
</feature>
<comment type="caution">
    <text evidence="4">The sequence shown here is derived from an EMBL/GenBank/DDBJ whole genome shotgun (WGS) entry which is preliminary data.</text>
</comment>
<feature type="region of interest" description="Disordered" evidence="1">
    <location>
        <begin position="45"/>
        <end position="70"/>
    </location>
</feature>
<proteinExistence type="predicted"/>
<evidence type="ECO:0000256" key="1">
    <source>
        <dbReference type="SAM" id="MobiDB-lite"/>
    </source>
</evidence>
<evidence type="ECO:0000313" key="5">
    <source>
        <dbReference type="Proteomes" id="UP001157134"/>
    </source>
</evidence>
<dbReference type="Pfam" id="PF07589">
    <property type="entry name" value="PEP-CTERM"/>
    <property type="match status" value="1"/>
</dbReference>